<proteinExistence type="predicted"/>
<reference evidence="6" key="1">
    <citation type="submission" date="2020-11" db="EMBL/GenBank/DDBJ databases">
        <authorList>
            <person name="Tran Van P."/>
        </authorList>
    </citation>
    <scope>NUCLEOTIDE SEQUENCE</scope>
</reference>
<dbReference type="Gene3D" id="3.80.10.10">
    <property type="entry name" value="Ribonuclease Inhibitor"/>
    <property type="match status" value="2"/>
</dbReference>
<accession>A0A7R9AG09</accession>
<sequence length="529" mass="59127">MTRFFFLWISILSPSSSAAGHQRLHNGTEQGDPQQAPCTRSESHAGLVTVDCSNGTTGEELRSTFNESSWRQFWKFKMDRNTNVEELPEGALQNVSFERMNIRNSVVKTIHPSALLSSAETLSVLEIFSCHMESFPFDVLPRLTNLRALILPLNRFASVPPLRSRSLEELFLMWNKIMRLEKDGWATPKLRKLVLGDSQSADETISFVMPLSNEDRRSAVISLHEAGKSPAEIFRLLQNNGYNRNFIKRTIQRFLETNSTEDRDGAFLLHIQQVNLASNTSHYAPMAPSSRKSPSNGKSEGDGEDAREMEGSKDGNPFSEFPSDVINALERLEEFSCAECNLGPNIPSGFINFRSESLKVVNLAWNKIVRLEPGAITGMTPNTYVDLQHNNIATFPKESFQSILQVLSRGNGILNVNSFSPEGGKPAGNTIPCDCHAEWLTNDRLFKSIGGRCRNGIEFHQFRWDELECLQPCPYSCVQIGLFPLCNPETVILSKVEGCRHQELCCQPNFPSIAATTKPRPTGAIAARI</sequence>
<protein>
    <submittedName>
        <fullName evidence="6">Uncharacterized protein</fullName>
    </submittedName>
</protein>
<evidence type="ECO:0000256" key="2">
    <source>
        <dbReference type="ARBA" id="ARBA00022729"/>
    </source>
</evidence>
<evidence type="ECO:0000256" key="3">
    <source>
        <dbReference type="ARBA" id="ARBA00022737"/>
    </source>
</evidence>
<keyword evidence="7" id="KW-1185">Reference proteome</keyword>
<dbReference type="AlphaFoldDB" id="A0A7R9AG09"/>
<dbReference type="InterPro" id="IPR052286">
    <property type="entry name" value="Wnt_signaling_inhibitor"/>
</dbReference>
<dbReference type="PANTHER" id="PTHR24364">
    <property type="entry name" value="LP06937P"/>
    <property type="match status" value="1"/>
</dbReference>
<dbReference type="EMBL" id="LR905629">
    <property type="protein sequence ID" value="CAD7253567.1"/>
    <property type="molecule type" value="Genomic_DNA"/>
</dbReference>
<feature type="non-terminal residue" evidence="6">
    <location>
        <position position="1"/>
    </location>
</feature>
<feature type="compositionally biased region" description="Basic and acidic residues" evidence="4">
    <location>
        <begin position="299"/>
        <end position="313"/>
    </location>
</feature>
<keyword evidence="1" id="KW-0433">Leucine-rich repeat</keyword>
<dbReference type="InterPro" id="IPR032675">
    <property type="entry name" value="LRR_dom_sf"/>
</dbReference>
<dbReference type="PANTHER" id="PTHR24364:SF18">
    <property type="entry name" value="LP06937P"/>
    <property type="match status" value="1"/>
</dbReference>
<feature type="chain" id="PRO_5036402864" evidence="5">
    <location>
        <begin position="19"/>
        <end position="529"/>
    </location>
</feature>
<evidence type="ECO:0000256" key="5">
    <source>
        <dbReference type="SAM" id="SignalP"/>
    </source>
</evidence>
<evidence type="ECO:0000313" key="6">
    <source>
        <dbReference type="EMBL" id="CAD7253567.1"/>
    </source>
</evidence>
<evidence type="ECO:0000256" key="4">
    <source>
        <dbReference type="SAM" id="MobiDB-lite"/>
    </source>
</evidence>
<dbReference type="Proteomes" id="UP000677054">
    <property type="component" value="Unassembled WGS sequence"/>
</dbReference>
<evidence type="ECO:0000313" key="7">
    <source>
        <dbReference type="Proteomes" id="UP000677054"/>
    </source>
</evidence>
<dbReference type="GO" id="GO:0016020">
    <property type="term" value="C:membrane"/>
    <property type="evidence" value="ECO:0007669"/>
    <property type="project" value="TreeGrafter"/>
</dbReference>
<dbReference type="EMBL" id="CAJPEV010006112">
    <property type="protein sequence ID" value="CAG0903847.1"/>
    <property type="molecule type" value="Genomic_DNA"/>
</dbReference>
<dbReference type="SUPFAM" id="SSF52058">
    <property type="entry name" value="L domain-like"/>
    <property type="match status" value="1"/>
</dbReference>
<keyword evidence="2 5" id="KW-0732">Signal</keyword>
<feature type="region of interest" description="Disordered" evidence="4">
    <location>
        <begin position="282"/>
        <end position="320"/>
    </location>
</feature>
<dbReference type="OrthoDB" id="1099686at2759"/>
<organism evidence="6">
    <name type="scientific">Darwinula stevensoni</name>
    <dbReference type="NCBI Taxonomy" id="69355"/>
    <lineage>
        <taxon>Eukaryota</taxon>
        <taxon>Metazoa</taxon>
        <taxon>Ecdysozoa</taxon>
        <taxon>Arthropoda</taxon>
        <taxon>Crustacea</taxon>
        <taxon>Oligostraca</taxon>
        <taxon>Ostracoda</taxon>
        <taxon>Podocopa</taxon>
        <taxon>Podocopida</taxon>
        <taxon>Darwinulocopina</taxon>
        <taxon>Darwinuloidea</taxon>
        <taxon>Darwinulidae</taxon>
        <taxon>Darwinula</taxon>
    </lineage>
</organism>
<keyword evidence="3" id="KW-0677">Repeat</keyword>
<feature type="signal peptide" evidence="5">
    <location>
        <begin position="1"/>
        <end position="18"/>
    </location>
</feature>
<feature type="region of interest" description="Disordered" evidence="4">
    <location>
        <begin position="18"/>
        <end position="40"/>
    </location>
</feature>
<evidence type="ECO:0000256" key="1">
    <source>
        <dbReference type="ARBA" id="ARBA00022614"/>
    </source>
</evidence>
<name>A0A7R9AG09_9CRUS</name>
<gene>
    <name evidence="6" type="ORF">DSTB1V02_LOCUS13315</name>
</gene>